<dbReference type="Pfam" id="PF18966">
    <property type="entry name" value="Lipoprotein_23"/>
    <property type="match status" value="1"/>
</dbReference>
<proteinExistence type="predicted"/>
<evidence type="ECO:0000256" key="1">
    <source>
        <dbReference type="SAM" id="SignalP"/>
    </source>
</evidence>
<gene>
    <name evidence="2" type="ORF">LV75_000212</name>
</gene>
<feature type="chain" id="PRO_5045326672" description="DUF3558 domain-containing protein" evidence="1">
    <location>
        <begin position="17"/>
        <end position="180"/>
    </location>
</feature>
<dbReference type="EMBL" id="JAMTCO010000001">
    <property type="protein sequence ID" value="MCP2267730.1"/>
    <property type="molecule type" value="Genomic_DNA"/>
</dbReference>
<dbReference type="InterPro" id="IPR044058">
    <property type="entry name" value="Lipoprotein_23"/>
</dbReference>
<protein>
    <recommendedName>
        <fullName evidence="4">DUF3558 domain-containing protein</fullName>
    </recommendedName>
</protein>
<feature type="signal peptide" evidence="1">
    <location>
        <begin position="1"/>
        <end position="16"/>
    </location>
</feature>
<dbReference type="Proteomes" id="UP001205185">
    <property type="component" value="Unassembled WGS sequence"/>
</dbReference>
<keyword evidence="1" id="KW-0732">Signal</keyword>
<keyword evidence="3" id="KW-1185">Reference proteome</keyword>
<name>A0ABT1I519_9PSEU</name>
<comment type="caution">
    <text evidence="2">The sequence shown here is derived from an EMBL/GenBank/DDBJ whole genome shotgun (WGS) entry which is preliminary data.</text>
</comment>
<evidence type="ECO:0000313" key="3">
    <source>
        <dbReference type="Proteomes" id="UP001205185"/>
    </source>
</evidence>
<accession>A0ABT1I519</accession>
<evidence type="ECO:0000313" key="2">
    <source>
        <dbReference type="EMBL" id="MCP2267730.1"/>
    </source>
</evidence>
<dbReference type="RefSeq" id="WP_253884648.1">
    <property type="nucleotide sequence ID" value="NZ_BAAAVB010000002.1"/>
</dbReference>
<sequence length="180" mass="19017">MRAAVVVLSVVGVVLAGCGSDSPDPWAEGDVPAAGGNTESCLSGAVLDVPAGWQAKRPESSSASGKDFRLDLECEIGTGTFSDGELKVYKGSGDPEPREVLRDTIDAGYEHTDVDIRDATIGGFPGAEATWRVGDYIDRAFVVRTGANLAVLVLVDRADQDNYEKSILPVYLLAKKSIRS</sequence>
<reference evidence="2 3" key="1">
    <citation type="submission" date="2022-06" db="EMBL/GenBank/DDBJ databases">
        <title>Genomic Encyclopedia of Archaeal and Bacterial Type Strains, Phase II (KMG-II): from individual species to whole genera.</title>
        <authorList>
            <person name="Goeker M."/>
        </authorList>
    </citation>
    <scope>NUCLEOTIDE SEQUENCE [LARGE SCALE GENOMIC DNA]</scope>
    <source>
        <strain evidence="2 3">DSM 44255</strain>
    </source>
</reference>
<evidence type="ECO:0008006" key="4">
    <source>
        <dbReference type="Google" id="ProtNLM"/>
    </source>
</evidence>
<dbReference type="PROSITE" id="PS51257">
    <property type="entry name" value="PROKAR_LIPOPROTEIN"/>
    <property type="match status" value="1"/>
</dbReference>
<organism evidence="2 3">
    <name type="scientific">Actinokineospora diospyrosa</name>
    <dbReference type="NCBI Taxonomy" id="103728"/>
    <lineage>
        <taxon>Bacteria</taxon>
        <taxon>Bacillati</taxon>
        <taxon>Actinomycetota</taxon>
        <taxon>Actinomycetes</taxon>
        <taxon>Pseudonocardiales</taxon>
        <taxon>Pseudonocardiaceae</taxon>
        <taxon>Actinokineospora</taxon>
    </lineage>
</organism>